<evidence type="ECO:0000256" key="3">
    <source>
        <dbReference type="ARBA" id="ARBA00022989"/>
    </source>
</evidence>
<keyword evidence="8" id="KW-1185">Reference proteome</keyword>
<evidence type="ECO:0000256" key="2">
    <source>
        <dbReference type="ARBA" id="ARBA00022692"/>
    </source>
</evidence>
<keyword evidence="3 5" id="KW-1133">Transmembrane helix</keyword>
<dbReference type="InterPro" id="IPR051784">
    <property type="entry name" value="Nod_factor_ABC_transporter"/>
</dbReference>
<organism evidence="7 8">
    <name type="scientific">Nonomuraea montanisoli</name>
    <dbReference type="NCBI Taxonomy" id="2741721"/>
    <lineage>
        <taxon>Bacteria</taxon>
        <taxon>Bacillati</taxon>
        <taxon>Actinomycetota</taxon>
        <taxon>Actinomycetes</taxon>
        <taxon>Streptosporangiales</taxon>
        <taxon>Streptosporangiaceae</taxon>
        <taxon>Nonomuraea</taxon>
    </lineage>
</organism>
<feature type="transmembrane region" description="Helical" evidence="5">
    <location>
        <begin position="211"/>
        <end position="230"/>
    </location>
</feature>
<name>A0A7Y6M5Y2_9ACTN</name>
<evidence type="ECO:0000256" key="4">
    <source>
        <dbReference type="ARBA" id="ARBA00023136"/>
    </source>
</evidence>
<dbReference type="PANTHER" id="PTHR43229">
    <property type="entry name" value="NODULATION PROTEIN J"/>
    <property type="match status" value="1"/>
</dbReference>
<evidence type="ECO:0000313" key="7">
    <source>
        <dbReference type="EMBL" id="NUW35792.1"/>
    </source>
</evidence>
<keyword evidence="2 5" id="KW-0812">Transmembrane</keyword>
<reference evidence="7 8" key="1">
    <citation type="submission" date="2020-06" db="EMBL/GenBank/DDBJ databases">
        <title>Nonomuraea sp. SMC257, a novel actinomycete isolated from soil.</title>
        <authorList>
            <person name="Chanama M."/>
        </authorList>
    </citation>
    <scope>NUCLEOTIDE SEQUENCE [LARGE SCALE GENOMIC DNA]</scope>
    <source>
        <strain evidence="7 8">SMC257</strain>
    </source>
</reference>
<dbReference type="GO" id="GO:0016020">
    <property type="term" value="C:membrane"/>
    <property type="evidence" value="ECO:0007669"/>
    <property type="project" value="UniProtKB-SubCell"/>
</dbReference>
<feature type="transmembrane region" description="Helical" evidence="5">
    <location>
        <begin position="88"/>
        <end position="114"/>
    </location>
</feature>
<dbReference type="RefSeq" id="WP_175593219.1">
    <property type="nucleotide sequence ID" value="NZ_JABWGN010000012.1"/>
</dbReference>
<feature type="transmembrane region" description="Helical" evidence="5">
    <location>
        <begin position="44"/>
        <end position="62"/>
    </location>
</feature>
<evidence type="ECO:0000313" key="8">
    <source>
        <dbReference type="Proteomes" id="UP000586042"/>
    </source>
</evidence>
<evidence type="ECO:0000259" key="6">
    <source>
        <dbReference type="Pfam" id="PF01061"/>
    </source>
</evidence>
<feature type="transmembrane region" description="Helical" evidence="5">
    <location>
        <begin position="126"/>
        <end position="151"/>
    </location>
</feature>
<feature type="transmembrane region" description="Helical" evidence="5">
    <location>
        <begin position="20"/>
        <end position="38"/>
    </location>
</feature>
<comment type="caution">
    <text evidence="7">The sequence shown here is derived from an EMBL/GenBank/DDBJ whole genome shotgun (WGS) entry which is preliminary data.</text>
</comment>
<comment type="subcellular location">
    <subcellularLocation>
        <location evidence="1">Membrane</location>
        <topology evidence="1">Multi-pass membrane protein</topology>
    </subcellularLocation>
</comment>
<evidence type="ECO:0000256" key="5">
    <source>
        <dbReference type="SAM" id="Phobius"/>
    </source>
</evidence>
<evidence type="ECO:0000256" key="1">
    <source>
        <dbReference type="ARBA" id="ARBA00004141"/>
    </source>
</evidence>
<feature type="domain" description="ABC-2 type transporter transmembrane" evidence="6">
    <location>
        <begin position="7"/>
        <end position="198"/>
    </location>
</feature>
<accession>A0A7Y6M5Y2</accession>
<feature type="transmembrane region" description="Helical" evidence="5">
    <location>
        <begin position="163"/>
        <end position="191"/>
    </location>
</feature>
<gene>
    <name evidence="7" type="ORF">HTZ77_30865</name>
</gene>
<keyword evidence="4 5" id="KW-0472">Membrane</keyword>
<dbReference type="AlphaFoldDB" id="A0A7Y6M5Y2"/>
<sequence>MKGGYLRFEVRRAVRDSRFLVFAVALPVGLFVLLSHLYQSQGATPAYLMGGLAAFGAFKAALDTGARTAVERGAGWQRQLRLTPLSGAGYLVAKGAVAMLVALPPVVGVALVAALTADVRLTAAPWALTVLGIWLGTVPFALLGLLVGQLCSARNVQTYQGGVLILLSFVGGLLIPVDAFPPVLAGVARVLPSYWLAEIGHGAVSGSGGSGAAPAVLAAYTVVLGVAVIVRYRRDGARA</sequence>
<protein>
    <submittedName>
        <fullName evidence="7">ABC transporter permease</fullName>
    </submittedName>
</protein>
<dbReference type="EMBL" id="JABWGN010000012">
    <property type="protein sequence ID" value="NUW35792.1"/>
    <property type="molecule type" value="Genomic_DNA"/>
</dbReference>
<dbReference type="Pfam" id="PF01061">
    <property type="entry name" value="ABC2_membrane"/>
    <property type="match status" value="1"/>
</dbReference>
<dbReference type="GO" id="GO:0140359">
    <property type="term" value="F:ABC-type transporter activity"/>
    <property type="evidence" value="ECO:0007669"/>
    <property type="project" value="InterPro"/>
</dbReference>
<proteinExistence type="predicted"/>
<dbReference type="PANTHER" id="PTHR43229:SF2">
    <property type="entry name" value="NODULATION PROTEIN J"/>
    <property type="match status" value="1"/>
</dbReference>
<dbReference type="Proteomes" id="UP000586042">
    <property type="component" value="Unassembled WGS sequence"/>
</dbReference>
<dbReference type="InterPro" id="IPR013525">
    <property type="entry name" value="ABC2_TM"/>
</dbReference>